<dbReference type="Gene3D" id="3.10.50.10">
    <property type="match status" value="1"/>
</dbReference>
<dbReference type="PROSITE" id="PS51910">
    <property type="entry name" value="GH18_2"/>
    <property type="match status" value="1"/>
</dbReference>
<feature type="domain" description="SLH" evidence="2">
    <location>
        <begin position="414"/>
        <end position="477"/>
    </location>
</feature>
<gene>
    <name evidence="4" type="ORF">HZI73_14375</name>
</gene>
<organism evidence="4 5">
    <name type="scientific">Vallitalea pronyensis</name>
    <dbReference type="NCBI Taxonomy" id="1348613"/>
    <lineage>
        <taxon>Bacteria</taxon>
        <taxon>Bacillati</taxon>
        <taxon>Bacillota</taxon>
        <taxon>Clostridia</taxon>
        <taxon>Lachnospirales</taxon>
        <taxon>Vallitaleaceae</taxon>
        <taxon>Vallitalea</taxon>
    </lineage>
</organism>
<evidence type="ECO:0000313" key="5">
    <source>
        <dbReference type="Proteomes" id="UP000683246"/>
    </source>
</evidence>
<dbReference type="PROSITE" id="PS51272">
    <property type="entry name" value="SLH"/>
    <property type="match status" value="3"/>
</dbReference>
<dbReference type="InterPro" id="IPR001119">
    <property type="entry name" value="SLH_dom"/>
</dbReference>
<dbReference type="PANTHER" id="PTHR46066">
    <property type="entry name" value="CHITINASE DOMAIN-CONTAINING PROTEIN 1 FAMILY MEMBER"/>
    <property type="match status" value="1"/>
</dbReference>
<feature type="domain" description="SLH" evidence="2">
    <location>
        <begin position="355"/>
        <end position="413"/>
    </location>
</feature>
<sequence>MKKVFALIVTLLIIISTIPVDLVYATYNMTYLYFGSSSTYLSYVNQTNNALQTVSPNYIDVNVNGQLVTKDIDEDFIKSIHDKGMTIVPFLSNHWNKTAGKKMLENRVASATQLANLVHAYNFDGIHIDIEGLNEESRDAFSDFVRLVRQRVPAGKEVSVAVAANPYGSNKGWQGMYDYRELAKYSDYLMIMAYDESWLGSKPGPVSSKNFMENAIKYPLGLGISPSKIVLGIPFYGRIWKVSNNWESMTSSIQGRGISLDNIGTLLDYYDADVTYDREKNSMRGRFCVSKTHKKLNLYSWGVPLEEGNYEIWFENDETIKERIKIANKYGLKGTGSWSLGQEDTTIWQNYDDWLKGHYFKDINGHWAENDILHIYQKDWMLGINSTQFGPDVSLTRAEAAFSLVRALGLDMVNSSYFKDVSSNHWAKRAIETAYANGLIHGKGNYQYAPDEKITREQMSQLLYNYLKSQFSQPTKVNGFCDMKQSDWAYTAVHTMNYHGILKGFGDNTFRPRENITRGQMASLFVRISSYIQ</sequence>
<feature type="domain" description="GH18" evidence="3">
    <location>
        <begin position="19"/>
        <end position="358"/>
    </location>
</feature>
<dbReference type="Gene3D" id="3.20.20.80">
    <property type="entry name" value="Glycosidases"/>
    <property type="match status" value="1"/>
</dbReference>
<dbReference type="SUPFAM" id="SSF51445">
    <property type="entry name" value="(Trans)glycosidases"/>
    <property type="match status" value="1"/>
</dbReference>
<dbReference type="PANTHER" id="PTHR46066:SF2">
    <property type="entry name" value="CHITINASE DOMAIN-CONTAINING PROTEIN 1"/>
    <property type="match status" value="1"/>
</dbReference>
<evidence type="ECO:0000313" key="4">
    <source>
        <dbReference type="EMBL" id="QUI23399.1"/>
    </source>
</evidence>
<proteinExistence type="predicted"/>
<dbReference type="GO" id="GO:0008061">
    <property type="term" value="F:chitin binding"/>
    <property type="evidence" value="ECO:0007669"/>
    <property type="project" value="InterPro"/>
</dbReference>
<dbReference type="GO" id="GO:0005975">
    <property type="term" value="P:carbohydrate metabolic process"/>
    <property type="evidence" value="ECO:0007669"/>
    <property type="project" value="InterPro"/>
</dbReference>
<dbReference type="InterPro" id="IPR029070">
    <property type="entry name" value="Chitinase_insertion_sf"/>
</dbReference>
<evidence type="ECO:0000259" key="2">
    <source>
        <dbReference type="PROSITE" id="PS51272"/>
    </source>
</evidence>
<keyword evidence="1" id="KW-0677">Repeat</keyword>
<dbReference type="Pfam" id="PF00395">
    <property type="entry name" value="SLH"/>
    <property type="match status" value="3"/>
</dbReference>
<reference evidence="4" key="1">
    <citation type="submission" date="2020-07" db="EMBL/GenBank/DDBJ databases">
        <title>Vallitalea pronyensis genome.</title>
        <authorList>
            <person name="Postec A."/>
        </authorList>
    </citation>
    <scope>NUCLEOTIDE SEQUENCE</scope>
    <source>
        <strain evidence="4">FatNI3</strain>
    </source>
</reference>
<dbReference type="InterPro" id="IPR017853">
    <property type="entry name" value="GH"/>
</dbReference>
<dbReference type="AlphaFoldDB" id="A0A8J8SHG1"/>
<dbReference type="EMBL" id="CP058649">
    <property type="protein sequence ID" value="QUI23399.1"/>
    <property type="molecule type" value="Genomic_DNA"/>
</dbReference>
<dbReference type="Pfam" id="PF00704">
    <property type="entry name" value="Glyco_hydro_18"/>
    <property type="match status" value="1"/>
</dbReference>
<dbReference type="KEGG" id="vpy:HZI73_14375"/>
<evidence type="ECO:0000259" key="3">
    <source>
        <dbReference type="PROSITE" id="PS51910"/>
    </source>
</evidence>
<name>A0A8J8SHG1_9FIRM</name>
<dbReference type="InterPro" id="IPR001223">
    <property type="entry name" value="Glyco_hydro18_cat"/>
</dbReference>
<dbReference type="InterPro" id="IPR011583">
    <property type="entry name" value="Chitinase_II/V-like_cat"/>
</dbReference>
<feature type="domain" description="SLH" evidence="2">
    <location>
        <begin position="478"/>
        <end position="533"/>
    </location>
</feature>
<keyword evidence="5" id="KW-1185">Reference proteome</keyword>
<protein>
    <submittedName>
        <fullName evidence="4">S-layer homology domain-containing protein</fullName>
    </submittedName>
</protein>
<dbReference type="RefSeq" id="WP_212694083.1">
    <property type="nucleotide sequence ID" value="NZ_CP058649.1"/>
</dbReference>
<accession>A0A8J8SHG1</accession>
<dbReference type="SMART" id="SM00636">
    <property type="entry name" value="Glyco_18"/>
    <property type="match status" value="1"/>
</dbReference>
<evidence type="ECO:0000256" key="1">
    <source>
        <dbReference type="ARBA" id="ARBA00022737"/>
    </source>
</evidence>
<dbReference type="Proteomes" id="UP000683246">
    <property type="component" value="Chromosome"/>
</dbReference>